<dbReference type="PANTHER" id="PTHR24096">
    <property type="entry name" value="LONG-CHAIN-FATTY-ACID--COA LIGASE"/>
    <property type="match status" value="1"/>
</dbReference>
<dbReference type="EMBL" id="JBIACK010000011">
    <property type="protein sequence ID" value="MFE8702759.1"/>
    <property type="molecule type" value="Genomic_DNA"/>
</dbReference>
<evidence type="ECO:0000256" key="1">
    <source>
        <dbReference type="ARBA" id="ARBA00006432"/>
    </source>
</evidence>
<dbReference type="Gene3D" id="3.40.50.12780">
    <property type="entry name" value="N-terminal domain of ligase-like"/>
    <property type="match status" value="1"/>
</dbReference>
<comment type="caution">
    <text evidence="5">The sequence shown here is derived from an EMBL/GenBank/DDBJ whole genome shotgun (WGS) entry which is preliminary data.</text>
</comment>
<evidence type="ECO:0000313" key="6">
    <source>
        <dbReference type="Proteomes" id="UP001601059"/>
    </source>
</evidence>
<proteinExistence type="inferred from homology"/>
<dbReference type="SUPFAM" id="SSF56801">
    <property type="entry name" value="Acetyl-CoA synthetase-like"/>
    <property type="match status" value="1"/>
</dbReference>
<organism evidence="5 6">
    <name type="scientific">Cytobacillus spartinae</name>
    <dbReference type="NCBI Taxonomy" id="3299023"/>
    <lineage>
        <taxon>Bacteria</taxon>
        <taxon>Bacillati</taxon>
        <taxon>Bacillota</taxon>
        <taxon>Bacilli</taxon>
        <taxon>Bacillales</taxon>
        <taxon>Bacillaceae</taxon>
        <taxon>Cytobacillus</taxon>
    </lineage>
</organism>
<name>A0ABW6KGA5_9BACI</name>
<accession>A0ABW6KGA5</accession>
<dbReference type="InterPro" id="IPR020845">
    <property type="entry name" value="AMP-binding_CS"/>
</dbReference>
<sequence length="548" mass="61254">MVEKVRKYWPASLPSELVYQQGEKTLYEYLVDHARNKGDRTAYIFYGNEICWHSLLEEVNGFASYLKQKGVIKGTCVGLYLQNCPQYIIAHYAIQQLGGIVVPLNPMYKADELTYFFEETPIYGIVTSDDGYAELQKANTDSLAFTVTTNYKDYIPDKPALPICEELTFPKRNFSGADDFQTAINMYPSLEKSEQIDLWNDIGLMVFTSGTTGRPKGAQLTYGNALFKAAASAQANGISKEDRIMANAPLSHIAGMVMGVNMPIYTGIPCVLFTRFDPFATVQTIERYKITSWYSIAPMNGAILQIPDIAERNLTSLKNNLVTSFGLQVTEDLANKWKAVTKGCVMYEAAYGLSETHTCDTFMPKENIKFGSCGIPIYETEIRILHPETGEELQQGQSGEIVVKNPGVFKGYLNRPEATAETLKDGWVHTGDIGYLDEDGYLFFQGRVKEMIKCSGYSVFPEDVEALLNNHPAIRQSAVIGVPDPTRGESVKAFVVLQDSYKGKVSEQEIIDWSKEHMAAYKYPRFVQFISALPATPSGKVLRKLLKD</sequence>
<dbReference type="PROSITE" id="PS00455">
    <property type="entry name" value="AMP_BINDING"/>
    <property type="match status" value="1"/>
</dbReference>
<dbReference type="Proteomes" id="UP001601059">
    <property type="component" value="Unassembled WGS sequence"/>
</dbReference>
<evidence type="ECO:0000256" key="2">
    <source>
        <dbReference type="ARBA" id="ARBA00022598"/>
    </source>
</evidence>
<dbReference type="Pfam" id="PF13193">
    <property type="entry name" value="AMP-binding_C"/>
    <property type="match status" value="1"/>
</dbReference>
<dbReference type="InterPro" id="IPR025110">
    <property type="entry name" value="AMP-bd_C"/>
</dbReference>
<dbReference type="InterPro" id="IPR045851">
    <property type="entry name" value="AMP-bd_C_sf"/>
</dbReference>
<keyword evidence="2" id="KW-0436">Ligase</keyword>
<dbReference type="RefSeq" id="WP_389362719.1">
    <property type="nucleotide sequence ID" value="NZ_JBIACK010000011.1"/>
</dbReference>
<evidence type="ECO:0000313" key="5">
    <source>
        <dbReference type="EMBL" id="MFE8702759.1"/>
    </source>
</evidence>
<reference evidence="5 6" key="1">
    <citation type="submission" date="2024-08" db="EMBL/GenBank/DDBJ databases">
        <title>Two novel Cytobacillus novel species.</title>
        <authorList>
            <person name="Liu G."/>
        </authorList>
    </citation>
    <scope>NUCLEOTIDE SEQUENCE [LARGE SCALE GENOMIC DNA]</scope>
    <source>
        <strain evidence="5 6">FJAT-54145</strain>
    </source>
</reference>
<comment type="similarity">
    <text evidence="1">Belongs to the ATP-dependent AMP-binding enzyme family.</text>
</comment>
<feature type="domain" description="AMP-dependent synthetase/ligase" evidence="3">
    <location>
        <begin position="32"/>
        <end position="413"/>
    </location>
</feature>
<protein>
    <submittedName>
        <fullName evidence="5">AMP-binding protein</fullName>
    </submittedName>
</protein>
<dbReference type="InterPro" id="IPR042099">
    <property type="entry name" value="ANL_N_sf"/>
</dbReference>
<dbReference type="InterPro" id="IPR000873">
    <property type="entry name" value="AMP-dep_synth/lig_dom"/>
</dbReference>
<evidence type="ECO:0000259" key="3">
    <source>
        <dbReference type="Pfam" id="PF00501"/>
    </source>
</evidence>
<dbReference type="Gene3D" id="3.30.300.30">
    <property type="match status" value="1"/>
</dbReference>
<evidence type="ECO:0000259" key="4">
    <source>
        <dbReference type="Pfam" id="PF13193"/>
    </source>
</evidence>
<dbReference type="Pfam" id="PF00501">
    <property type="entry name" value="AMP-binding"/>
    <property type="match status" value="1"/>
</dbReference>
<feature type="domain" description="AMP-binding enzyme C-terminal" evidence="4">
    <location>
        <begin position="464"/>
        <end position="540"/>
    </location>
</feature>
<gene>
    <name evidence="5" type="ORF">ACFYKX_19330</name>
</gene>
<keyword evidence="6" id="KW-1185">Reference proteome</keyword>
<dbReference type="PANTHER" id="PTHR24096:SF149">
    <property type="entry name" value="AMP-BINDING DOMAIN-CONTAINING PROTEIN-RELATED"/>
    <property type="match status" value="1"/>
</dbReference>